<dbReference type="AlphaFoldDB" id="A0A4Z2EZI8"/>
<evidence type="ECO:0000256" key="1">
    <source>
        <dbReference type="SAM" id="Phobius"/>
    </source>
</evidence>
<reference evidence="2 3" key="1">
    <citation type="submission" date="2019-03" db="EMBL/GenBank/DDBJ databases">
        <title>First draft genome of Liparis tanakae, snailfish: a comprehensive survey of snailfish specific genes.</title>
        <authorList>
            <person name="Kim W."/>
            <person name="Song I."/>
            <person name="Jeong J.-H."/>
            <person name="Kim D."/>
            <person name="Kim S."/>
            <person name="Ryu S."/>
            <person name="Song J.Y."/>
            <person name="Lee S.K."/>
        </authorList>
    </citation>
    <scope>NUCLEOTIDE SEQUENCE [LARGE SCALE GENOMIC DNA]</scope>
    <source>
        <tissue evidence="2">Muscle</tissue>
    </source>
</reference>
<feature type="transmembrane region" description="Helical" evidence="1">
    <location>
        <begin position="36"/>
        <end position="58"/>
    </location>
</feature>
<comment type="caution">
    <text evidence="2">The sequence shown here is derived from an EMBL/GenBank/DDBJ whole genome shotgun (WGS) entry which is preliminary data.</text>
</comment>
<sequence>MVHYLYILYAGLGTLLFSWLILGGGDRRYQVSPEEYVFAALVLYLDIVTLFLQLLQYISLCSSASRHSSDAAARRRPAAWRRRADLTGGHFETEDLTGGHFETEDLTGGHFETEDSPSAAACARPPPPERLSSDVLLVAAQPPSLPGDSLPLNASLLLTPSGSSYTSVIDLERKPRGAGTQDAVAGVVGVGRVATETRHVSSPPLPASPPELELGVLLKPRHGLFVSACPPRGGADVFVVLCVNVDQRATLPG</sequence>
<dbReference type="EMBL" id="SRLO01002019">
    <property type="protein sequence ID" value="TNN34198.1"/>
    <property type="molecule type" value="Genomic_DNA"/>
</dbReference>
<keyword evidence="1" id="KW-0812">Transmembrane</keyword>
<keyword evidence="3" id="KW-1185">Reference proteome</keyword>
<name>A0A4Z2EZI8_9TELE</name>
<proteinExistence type="predicted"/>
<evidence type="ECO:0000313" key="3">
    <source>
        <dbReference type="Proteomes" id="UP000314294"/>
    </source>
</evidence>
<organism evidence="2 3">
    <name type="scientific">Liparis tanakae</name>
    <name type="common">Tanaka's snailfish</name>
    <dbReference type="NCBI Taxonomy" id="230148"/>
    <lineage>
        <taxon>Eukaryota</taxon>
        <taxon>Metazoa</taxon>
        <taxon>Chordata</taxon>
        <taxon>Craniata</taxon>
        <taxon>Vertebrata</taxon>
        <taxon>Euteleostomi</taxon>
        <taxon>Actinopterygii</taxon>
        <taxon>Neopterygii</taxon>
        <taxon>Teleostei</taxon>
        <taxon>Neoteleostei</taxon>
        <taxon>Acanthomorphata</taxon>
        <taxon>Eupercaria</taxon>
        <taxon>Perciformes</taxon>
        <taxon>Cottioidei</taxon>
        <taxon>Cottales</taxon>
        <taxon>Liparidae</taxon>
        <taxon>Liparis</taxon>
    </lineage>
</organism>
<keyword evidence="1" id="KW-1133">Transmembrane helix</keyword>
<dbReference type="OrthoDB" id="7933078at2759"/>
<feature type="transmembrane region" description="Helical" evidence="1">
    <location>
        <begin position="6"/>
        <end position="24"/>
    </location>
</feature>
<evidence type="ECO:0000313" key="2">
    <source>
        <dbReference type="EMBL" id="TNN34198.1"/>
    </source>
</evidence>
<gene>
    <name evidence="2" type="primary">GRINA_3</name>
    <name evidence="2" type="ORF">EYF80_055630</name>
</gene>
<dbReference type="Proteomes" id="UP000314294">
    <property type="component" value="Unassembled WGS sequence"/>
</dbReference>
<keyword evidence="1" id="KW-0472">Membrane</keyword>
<protein>
    <submittedName>
        <fullName evidence="2">Protein lifeguard 1</fullName>
    </submittedName>
</protein>
<accession>A0A4Z2EZI8</accession>